<evidence type="ECO:0000256" key="2">
    <source>
        <dbReference type="ARBA" id="ARBA00023157"/>
    </source>
</evidence>
<evidence type="ECO:0000313" key="6">
    <source>
        <dbReference type="Proteomes" id="UP000278222"/>
    </source>
</evidence>
<dbReference type="GO" id="GO:0006508">
    <property type="term" value="P:proteolysis"/>
    <property type="evidence" value="ECO:0007669"/>
    <property type="project" value="UniProtKB-KW"/>
</dbReference>
<evidence type="ECO:0000313" key="5">
    <source>
        <dbReference type="EMBL" id="ROP83877.1"/>
    </source>
</evidence>
<keyword evidence="5" id="KW-0645">Protease</keyword>
<reference evidence="5 6" key="1">
    <citation type="submission" date="2018-11" db="EMBL/GenBank/DDBJ databases">
        <title>Genomic Encyclopedia of Type Strains, Phase IV (KMG-IV): sequencing the most valuable type-strain genomes for metagenomic binning, comparative biology and taxonomic classification.</title>
        <authorList>
            <person name="Goeker M."/>
        </authorList>
    </citation>
    <scope>NUCLEOTIDE SEQUENCE [LARGE SCALE GENOMIC DNA]</scope>
    <source>
        <strain evidence="5 6">DSM 5900</strain>
    </source>
</reference>
<dbReference type="GO" id="GO:0004252">
    <property type="term" value="F:serine-type endopeptidase activity"/>
    <property type="evidence" value="ECO:0007669"/>
    <property type="project" value="InterPro"/>
</dbReference>
<organism evidence="5 6">
    <name type="scientific">Stella humosa</name>
    <dbReference type="NCBI Taxonomy" id="94"/>
    <lineage>
        <taxon>Bacteria</taxon>
        <taxon>Pseudomonadati</taxon>
        <taxon>Pseudomonadota</taxon>
        <taxon>Alphaproteobacteria</taxon>
        <taxon>Rhodospirillales</taxon>
        <taxon>Stellaceae</taxon>
        <taxon>Stella</taxon>
    </lineage>
</organism>
<dbReference type="PRINTS" id="PR00722">
    <property type="entry name" value="CHYMOTRYPSIN"/>
</dbReference>
<keyword evidence="2" id="KW-1015">Disulfide bond</keyword>
<dbReference type="PROSITE" id="PS50240">
    <property type="entry name" value="TRYPSIN_DOM"/>
    <property type="match status" value="1"/>
</dbReference>
<feature type="signal peptide" evidence="3">
    <location>
        <begin position="1"/>
        <end position="20"/>
    </location>
</feature>
<feature type="domain" description="Peptidase S1" evidence="4">
    <location>
        <begin position="28"/>
        <end position="246"/>
    </location>
</feature>
<protein>
    <submittedName>
        <fullName evidence="5">Protease YdgD</fullName>
    </submittedName>
</protein>
<dbReference type="AlphaFoldDB" id="A0A3N1KXC3"/>
<feature type="chain" id="PRO_5018254643" evidence="3">
    <location>
        <begin position="21"/>
        <end position="287"/>
    </location>
</feature>
<dbReference type="EMBL" id="RJKX01000016">
    <property type="protein sequence ID" value="ROP83877.1"/>
    <property type="molecule type" value="Genomic_DNA"/>
</dbReference>
<dbReference type="InterPro" id="IPR043504">
    <property type="entry name" value="Peptidase_S1_PA_chymotrypsin"/>
</dbReference>
<dbReference type="Gene3D" id="2.40.10.10">
    <property type="entry name" value="Trypsin-like serine proteases"/>
    <property type="match status" value="2"/>
</dbReference>
<keyword evidence="1 3" id="KW-0732">Signal</keyword>
<dbReference type="SUPFAM" id="SSF50494">
    <property type="entry name" value="Trypsin-like serine proteases"/>
    <property type="match status" value="1"/>
</dbReference>
<dbReference type="SMART" id="SM00020">
    <property type="entry name" value="Tryp_SPc"/>
    <property type="match status" value="1"/>
</dbReference>
<keyword evidence="6" id="KW-1185">Reference proteome</keyword>
<dbReference type="Pfam" id="PF00089">
    <property type="entry name" value="Trypsin"/>
    <property type="match status" value="1"/>
</dbReference>
<dbReference type="InterPro" id="IPR050966">
    <property type="entry name" value="Glutamyl_endopeptidase"/>
</dbReference>
<name>A0A3N1KXC3_9PROT</name>
<evidence type="ECO:0000259" key="4">
    <source>
        <dbReference type="PROSITE" id="PS50240"/>
    </source>
</evidence>
<dbReference type="Proteomes" id="UP000278222">
    <property type="component" value="Unassembled WGS sequence"/>
</dbReference>
<comment type="caution">
    <text evidence="5">The sequence shown here is derived from an EMBL/GenBank/DDBJ whole genome shotgun (WGS) entry which is preliminary data.</text>
</comment>
<dbReference type="RefSeq" id="WP_123693782.1">
    <property type="nucleotide sequence ID" value="NZ_AP019700.1"/>
</dbReference>
<evidence type="ECO:0000256" key="1">
    <source>
        <dbReference type="ARBA" id="ARBA00022729"/>
    </source>
</evidence>
<dbReference type="InterPro" id="IPR001254">
    <property type="entry name" value="Trypsin_dom"/>
</dbReference>
<evidence type="ECO:0000256" key="3">
    <source>
        <dbReference type="SAM" id="SignalP"/>
    </source>
</evidence>
<dbReference type="PROSITE" id="PS00135">
    <property type="entry name" value="TRYPSIN_SER"/>
    <property type="match status" value="1"/>
</dbReference>
<sequence length="287" mass="29636">MRLAIVAALLSLAASGPAYAQKATLPGIVGTDDRRVVEPGEYPWSAIGRLNTSIGQRCTGTMIAPRLVATAAHCLYNRRTGQPLRPEAVHFLAGYGRGEWAATAPAIAIRRGHDGPPGDPAGDWAIVTLAQPVGNQVGWIAPAFALPSADAAILRAGYGQDRAHLPMAVLGCNVRPAGGGRPLLAHDCDAVRGDSGSPILAIVDGRIHLLGVHSGHGQGPKGTIGVAVPATAFRDAAADWPESHPPPARAGLDPVPTATVRALALRLRQPVPVPSMAALGRLVEKPQ</sequence>
<dbReference type="PANTHER" id="PTHR15462:SF8">
    <property type="entry name" value="SERINE PROTEASE"/>
    <property type="match status" value="1"/>
</dbReference>
<accession>A0A3N1KXC3</accession>
<dbReference type="InterPro" id="IPR033116">
    <property type="entry name" value="TRYPSIN_SER"/>
</dbReference>
<dbReference type="PANTHER" id="PTHR15462">
    <property type="entry name" value="SERINE PROTEASE"/>
    <property type="match status" value="1"/>
</dbReference>
<dbReference type="InterPro" id="IPR001314">
    <property type="entry name" value="Peptidase_S1A"/>
</dbReference>
<gene>
    <name evidence="5" type="ORF">EDC65_4526</name>
</gene>
<keyword evidence="5" id="KW-0378">Hydrolase</keyword>
<proteinExistence type="predicted"/>
<dbReference type="OrthoDB" id="267336at2"/>
<dbReference type="InterPro" id="IPR009003">
    <property type="entry name" value="Peptidase_S1_PA"/>
</dbReference>